<dbReference type="NCBIfam" id="NF010706">
    <property type="entry name" value="PRK14108.1"/>
    <property type="match status" value="1"/>
</dbReference>
<evidence type="ECO:0000256" key="4">
    <source>
        <dbReference type="ARBA" id="ARBA00022840"/>
    </source>
</evidence>
<dbReference type="SUPFAM" id="SSF81593">
    <property type="entry name" value="Nucleotidyltransferase substrate binding subunit/domain"/>
    <property type="match status" value="2"/>
</dbReference>
<dbReference type="RefSeq" id="WP_109868429.1">
    <property type="nucleotide sequence ID" value="NZ_QGNA01000001.1"/>
</dbReference>
<comment type="similarity">
    <text evidence="7">Belongs to the GlnE family.</text>
</comment>
<evidence type="ECO:0000259" key="9">
    <source>
        <dbReference type="Pfam" id="PF03710"/>
    </source>
</evidence>
<sequence>MPRSREAAAAAPASPSPGAPQIAAARLPRPFDPQAASQLAQRFAERGAAEQAFAATAEGAALLAAMGGHSSYLADLAVRESATLLRLAERGPDAAFALAVDPLGRADPDAGRAQVAALLRQAKRQAALIAAAADLAGLWPLDRVTGALSDLADACTDYACAHLLREAQARGELKLAGGGARHDPRATGRGSGLVVLGMGKLGGRELNYSSDIDLMVLYDPLAAAYDADRAGAIYVRLARDLVRLLEDRTEDGYVFRTDLRLRPDPAATPLAVSLPAAIAYYESMGQNWERAAMIKARPVAGDRALGDGFLREIRPFVWRRHLDFAAVADIHSIKRQIHAHKGARGAHARVQVEGHDVKLGRGGIREIEFSTQVLQLIWGGRDPVLRDPTTLGALAALVAAGRIERRTAADMADAYVFLRNVEHRLQMVADRQTHRLPEDEAGLARIASFLGFDAPESFAAALTGHLTRVERAYAGLFEAAPDLGTNREGASGSLVFTGVEDDPETIETLRRMGFQNPQAVGATVRAWHHGRTRATRSERARELLTEIMPALLGAFAKQPQPDQALLRLDAAFARMQAGVQALSLLHRNPALLDRLAFVLGAAPALADHVAHSAAALDALLSGTLAADTDVAAPLPALVKEARFFEEALDSTRRVVTERRFEIDAAALEGRIDVDAAGMARSDLADAAIAALLPRIAAEFAQRHGKVKGGALGVVALGKLGARDMLPASDLDLILVYDHPEDALESTGGAKQLPPSQYFGRLANQVVAALTSPGAEGKLFEVDMRLRPSGSKGPVAVSLAGFARYQAESAWTWERMALTRARFVAGAPGLKRKVEAALKAARTRPADAAQVLADAGAMRARMLRDLPAEGPWDVKLMPGGLVETEFVAQALQVAHAHRLPAVLSPTTRIALRNLAAAGLLTEAEAATLTAADRLWRAILAHLRLTVGRWGEEALPEAVAGGLLAAVGKQMAEPPVDQAGLRTQMRAMAEAVRAVFVRRIGLPDAT</sequence>
<evidence type="ECO:0000256" key="7">
    <source>
        <dbReference type="HAMAP-Rule" id="MF_00802"/>
    </source>
</evidence>
<dbReference type="CDD" id="cd05401">
    <property type="entry name" value="NT_GlnE_GlnD_like"/>
    <property type="match status" value="2"/>
</dbReference>
<dbReference type="Proteomes" id="UP000245765">
    <property type="component" value="Unassembled WGS sequence"/>
</dbReference>
<comment type="cofactor">
    <cofactor evidence="7">
        <name>Mg(2+)</name>
        <dbReference type="ChEBI" id="CHEBI:18420"/>
    </cofactor>
</comment>
<dbReference type="OrthoDB" id="9759366at2"/>
<dbReference type="PANTHER" id="PTHR30621">
    <property type="entry name" value="GLUTAMINE SYNTHETASE ADENYLYLTRANSFERASE"/>
    <property type="match status" value="1"/>
</dbReference>
<dbReference type="AlphaFoldDB" id="A0A317FIB8"/>
<evidence type="ECO:0000256" key="5">
    <source>
        <dbReference type="ARBA" id="ARBA00022842"/>
    </source>
</evidence>
<dbReference type="GO" id="GO:0047388">
    <property type="term" value="F:[glutamine synthetase]-adenylyl-L-tyrosine phosphorylase activity"/>
    <property type="evidence" value="ECO:0007669"/>
    <property type="project" value="UniProtKB-EC"/>
</dbReference>
<evidence type="ECO:0000256" key="2">
    <source>
        <dbReference type="ARBA" id="ARBA00022695"/>
    </source>
</evidence>
<evidence type="ECO:0000256" key="8">
    <source>
        <dbReference type="SAM" id="MobiDB-lite"/>
    </source>
</evidence>
<keyword evidence="6 7" id="KW-0511">Multifunctional enzyme</keyword>
<evidence type="ECO:0000256" key="1">
    <source>
        <dbReference type="ARBA" id="ARBA00022679"/>
    </source>
</evidence>
<dbReference type="EMBL" id="QGNA01000001">
    <property type="protein sequence ID" value="PWS37807.1"/>
    <property type="molecule type" value="Genomic_DNA"/>
</dbReference>
<feature type="region of interest" description="Disordered" evidence="8">
    <location>
        <begin position="1"/>
        <end position="23"/>
    </location>
</feature>
<comment type="caution">
    <text evidence="11">The sequence shown here is derived from an EMBL/GenBank/DDBJ whole genome shotgun (WGS) entry which is preliminary data.</text>
</comment>
<dbReference type="GO" id="GO:0000287">
    <property type="term" value="F:magnesium ion binding"/>
    <property type="evidence" value="ECO:0007669"/>
    <property type="project" value="UniProtKB-UniRule"/>
</dbReference>
<evidence type="ECO:0000313" key="12">
    <source>
        <dbReference type="Proteomes" id="UP000245765"/>
    </source>
</evidence>
<dbReference type="InterPro" id="IPR005190">
    <property type="entry name" value="GlnE_rpt_dom"/>
</dbReference>
<dbReference type="InterPro" id="IPR043519">
    <property type="entry name" value="NT_sf"/>
</dbReference>
<gene>
    <name evidence="7" type="primary">glnE</name>
    <name evidence="11" type="ORF">DFH01_00355</name>
</gene>
<feature type="domain" description="Glutamate-ammonia ligase adenylyltransferase repeated" evidence="9">
    <location>
        <begin position="593"/>
        <end position="834"/>
    </location>
</feature>
<dbReference type="EC" id="2.7.7.89" evidence="7"/>
<dbReference type="GO" id="GO:0005524">
    <property type="term" value="F:ATP binding"/>
    <property type="evidence" value="ECO:0007669"/>
    <property type="project" value="UniProtKB-UniRule"/>
</dbReference>
<comment type="catalytic activity">
    <reaction evidence="7">
        <text>[glutamine synthetase]-L-tyrosine + ATP = [glutamine synthetase]-O(4)-(5'-adenylyl)-L-tyrosine + diphosphate</text>
        <dbReference type="Rhea" id="RHEA:18589"/>
        <dbReference type="Rhea" id="RHEA-COMP:10660"/>
        <dbReference type="Rhea" id="RHEA-COMP:10661"/>
        <dbReference type="ChEBI" id="CHEBI:30616"/>
        <dbReference type="ChEBI" id="CHEBI:33019"/>
        <dbReference type="ChEBI" id="CHEBI:46858"/>
        <dbReference type="ChEBI" id="CHEBI:83624"/>
        <dbReference type="EC" id="2.7.7.42"/>
    </reaction>
</comment>
<keyword evidence="12" id="KW-1185">Reference proteome</keyword>
<dbReference type="Gene3D" id="3.30.460.10">
    <property type="entry name" value="Beta Polymerase, domain 2"/>
    <property type="match status" value="2"/>
</dbReference>
<comment type="catalytic activity">
    <reaction evidence="7">
        <text>[glutamine synthetase]-O(4)-(5'-adenylyl)-L-tyrosine + phosphate = [glutamine synthetase]-L-tyrosine + ADP</text>
        <dbReference type="Rhea" id="RHEA:43716"/>
        <dbReference type="Rhea" id="RHEA-COMP:10660"/>
        <dbReference type="Rhea" id="RHEA-COMP:10661"/>
        <dbReference type="ChEBI" id="CHEBI:43474"/>
        <dbReference type="ChEBI" id="CHEBI:46858"/>
        <dbReference type="ChEBI" id="CHEBI:83624"/>
        <dbReference type="ChEBI" id="CHEBI:456216"/>
        <dbReference type="EC" id="2.7.7.89"/>
    </reaction>
</comment>
<feature type="domain" description="PII-uridylyltransferase/Glutamine-synthetase adenylyltransferase" evidence="10">
    <location>
        <begin position="332"/>
        <end position="477"/>
    </location>
</feature>
<evidence type="ECO:0000313" key="11">
    <source>
        <dbReference type="EMBL" id="PWS37807.1"/>
    </source>
</evidence>
<keyword evidence="1 7" id="KW-0808">Transferase</keyword>
<keyword evidence="2 7" id="KW-0548">Nucleotidyltransferase</keyword>
<protein>
    <recommendedName>
        <fullName evidence="7">Bifunctional glutamine synthetase adenylyltransferase/adenylyl-removing enzyme</fullName>
    </recommendedName>
    <alternativeName>
        <fullName evidence="7">ATP:glutamine synthetase adenylyltransferase</fullName>
    </alternativeName>
    <alternativeName>
        <fullName evidence="7">ATase</fullName>
    </alternativeName>
    <domain>
        <recommendedName>
            <fullName evidence="7">Glutamine synthetase adenylyl-L-tyrosine phosphorylase</fullName>
            <ecNumber evidence="7">2.7.7.89</ecNumber>
        </recommendedName>
        <alternativeName>
            <fullName evidence="7">Adenylyl removase</fullName>
            <shortName evidence="7">AR</shortName>
            <shortName evidence="7">AT-N</shortName>
        </alternativeName>
    </domain>
    <domain>
        <recommendedName>
            <fullName evidence="7">Glutamine synthetase adenylyl transferase</fullName>
            <ecNumber evidence="7">2.7.7.42</ecNumber>
        </recommendedName>
        <alternativeName>
            <fullName evidence="7">Adenylyl transferase</fullName>
            <shortName evidence="7">AT</shortName>
            <shortName evidence="7">AT-C</shortName>
        </alternativeName>
    </domain>
</protein>
<keyword evidence="3 7" id="KW-0547">Nucleotide-binding</keyword>
<keyword evidence="5 7" id="KW-0460">Magnesium</keyword>
<evidence type="ECO:0000256" key="6">
    <source>
        <dbReference type="ARBA" id="ARBA00023268"/>
    </source>
</evidence>
<dbReference type="GO" id="GO:0008882">
    <property type="term" value="F:[glutamate-ammonia-ligase] adenylyltransferase activity"/>
    <property type="evidence" value="ECO:0007669"/>
    <property type="project" value="UniProtKB-UniRule"/>
</dbReference>
<feature type="region of interest" description="Adenylyl transferase" evidence="7">
    <location>
        <begin position="490"/>
        <end position="1004"/>
    </location>
</feature>
<dbReference type="NCBIfam" id="NF008292">
    <property type="entry name" value="PRK11072.1"/>
    <property type="match status" value="1"/>
</dbReference>
<dbReference type="Pfam" id="PF08335">
    <property type="entry name" value="GlnD_UR_UTase"/>
    <property type="match status" value="2"/>
</dbReference>
<evidence type="ECO:0000259" key="10">
    <source>
        <dbReference type="Pfam" id="PF08335"/>
    </source>
</evidence>
<evidence type="ECO:0000256" key="3">
    <source>
        <dbReference type="ARBA" id="ARBA00022741"/>
    </source>
</evidence>
<dbReference type="GO" id="GO:0000820">
    <property type="term" value="P:regulation of glutamine family amino acid metabolic process"/>
    <property type="evidence" value="ECO:0007669"/>
    <property type="project" value="UniProtKB-UniRule"/>
</dbReference>
<name>A0A317FIB8_9PROT</name>
<comment type="function">
    <text evidence="7">Involved in the regulation of glutamine synthetase GlnA, a key enzyme in the process to assimilate ammonia. When cellular nitrogen levels are high, the C-terminal adenylyl transferase (AT) inactivates GlnA by covalent transfer of an adenylyl group from ATP to specific tyrosine residue of GlnA, thus reducing its activity. Conversely, when nitrogen levels are low, the N-terminal adenylyl removase (AR) activates GlnA by removing the adenylyl group by phosphorolysis, increasing its activity. The regulatory region of GlnE binds the signal transduction protein PII (GlnB) which indicates the nitrogen status of the cell.</text>
</comment>
<dbReference type="InterPro" id="IPR013546">
    <property type="entry name" value="PII_UdlTrfase/GS_AdlTrfase"/>
</dbReference>
<dbReference type="Pfam" id="PF03710">
    <property type="entry name" value="GlnE"/>
    <property type="match status" value="2"/>
</dbReference>
<accession>A0A317FIB8</accession>
<dbReference type="InterPro" id="IPR023057">
    <property type="entry name" value="GlnE"/>
</dbReference>
<feature type="region of interest" description="Adenylyl removase" evidence="7">
    <location>
        <begin position="1"/>
        <end position="482"/>
    </location>
</feature>
<feature type="domain" description="Glutamate-ammonia ligase adenylyltransferase repeated" evidence="9">
    <location>
        <begin position="63"/>
        <end position="311"/>
    </location>
</feature>
<feature type="domain" description="PII-uridylyltransferase/Glutamine-synthetase adenylyltransferase" evidence="10">
    <location>
        <begin position="871"/>
        <end position="994"/>
    </location>
</feature>
<keyword evidence="4 7" id="KW-0067">ATP-binding</keyword>
<proteinExistence type="inferred from homology"/>
<dbReference type="HAMAP" id="MF_00802">
    <property type="entry name" value="GlnE"/>
    <property type="match status" value="1"/>
</dbReference>
<dbReference type="SUPFAM" id="SSF81301">
    <property type="entry name" value="Nucleotidyltransferase"/>
    <property type="match status" value="2"/>
</dbReference>
<organism evidence="11 12">
    <name type="scientific">Falsiroseomonas bella</name>
    <dbReference type="NCBI Taxonomy" id="2184016"/>
    <lineage>
        <taxon>Bacteria</taxon>
        <taxon>Pseudomonadati</taxon>
        <taxon>Pseudomonadota</taxon>
        <taxon>Alphaproteobacteria</taxon>
        <taxon>Acetobacterales</taxon>
        <taxon>Roseomonadaceae</taxon>
        <taxon>Falsiroseomonas</taxon>
    </lineage>
</organism>
<dbReference type="PANTHER" id="PTHR30621:SF0">
    <property type="entry name" value="BIFUNCTIONAL GLUTAMINE SYNTHETASE ADENYLYLTRANSFERASE_ADENYLYL-REMOVING ENZYME"/>
    <property type="match status" value="1"/>
</dbReference>
<dbReference type="GO" id="GO:0005829">
    <property type="term" value="C:cytosol"/>
    <property type="evidence" value="ECO:0007669"/>
    <property type="project" value="TreeGrafter"/>
</dbReference>
<reference evidence="12" key="1">
    <citation type="submission" date="2018-05" db="EMBL/GenBank/DDBJ databases">
        <authorList>
            <person name="Du Z."/>
            <person name="Wang X."/>
        </authorList>
    </citation>
    <scope>NUCLEOTIDE SEQUENCE [LARGE SCALE GENOMIC DNA]</scope>
    <source>
        <strain evidence="12">CQN31</strain>
    </source>
</reference>
<dbReference type="Gene3D" id="1.20.120.1510">
    <property type="match status" value="1"/>
</dbReference>
<dbReference type="Gene3D" id="1.20.120.330">
    <property type="entry name" value="Nucleotidyltransferases domain 2"/>
    <property type="match status" value="2"/>
</dbReference>
<dbReference type="EC" id="2.7.7.42" evidence="7"/>